<dbReference type="AlphaFoldDB" id="A0AAW1Y6L1"/>
<organism evidence="1 2">
    <name type="scientific">Rubus argutus</name>
    <name type="common">Southern blackberry</name>
    <dbReference type="NCBI Taxonomy" id="59490"/>
    <lineage>
        <taxon>Eukaryota</taxon>
        <taxon>Viridiplantae</taxon>
        <taxon>Streptophyta</taxon>
        <taxon>Embryophyta</taxon>
        <taxon>Tracheophyta</taxon>
        <taxon>Spermatophyta</taxon>
        <taxon>Magnoliopsida</taxon>
        <taxon>eudicotyledons</taxon>
        <taxon>Gunneridae</taxon>
        <taxon>Pentapetalae</taxon>
        <taxon>rosids</taxon>
        <taxon>fabids</taxon>
        <taxon>Rosales</taxon>
        <taxon>Rosaceae</taxon>
        <taxon>Rosoideae</taxon>
        <taxon>Rosoideae incertae sedis</taxon>
        <taxon>Rubus</taxon>
    </lineage>
</organism>
<reference evidence="1 2" key="1">
    <citation type="journal article" date="2023" name="G3 (Bethesda)">
        <title>A chromosome-length genome assembly and annotation of blackberry (Rubus argutus, cv. 'Hillquist').</title>
        <authorList>
            <person name="Bruna T."/>
            <person name="Aryal R."/>
            <person name="Dudchenko O."/>
            <person name="Sargent D.J."/>
            <person name="Mead D."/>
            <person name="Buti M."/>
            <person name="Cavallini A."/>
            <person name="Hytonen T."/>
            <person name="Andres J."/>
            <person name="Pham M."/>
            <person name="Weisz D."/>
            <person name="Mascagni F."/>
            <person name="Usai G."/>
            <person name="Natali L."/>
            <person name="Bassil N."/>
            <person name="Fernandez G.E."/>
            <person name="Lomsadze A."/>
            <person name="Armour M."/>
            <person name="Olukolu B."/>
            <person name="Poorten T."/>
            <person name="Britton C."/>
            <person name="Davik J."/>
            <person name="Ashrafi H."/>
            <person name="Aiden E.L."/>
            <person name="Borodovsky M."/>
            <person name="Worthington M."/>
        </authorList>
    </citation>
    <scope>NUCLEOTIDE SEQUENCE [LARGE SCALE GENOMIC DNA]</scope>
    <source>
        <strain evidence="1">PI 553951</strain>
    </source>
</reference>
<proteinExistence type="predicted"/>
<evidence type="ECO:0000313" key="1">
    <source>
        <dbReference type="EMBL" id="KAK9943528.1"/>
    </source>
</evidence>
<gene>
    <name evidence="1" type="ORF">M0R45_009133</name>
</gene>
<keyword evidence="2" id="KW-1185">Reference proteome</keyword>
<evidence type="ECO:0000313" key="2">
    <source>
        <dbReference type="Proteomes" id="UP001457282"/>
    </source>
</evidence>
<protein>
    <submittedName>
        <fullName evidence="1">Uncharacterized protein</fullName>
    </submittedName>
</protein>
<sequence>MALPCHWPHDAPSSTLTCDGINIKTYHCRRPASAVEIAQHLILLATHFEPIGCLAPVTSISPLLGLIPPFRSASSSYISETPRVCCPWSLLDFSLSSKCSEPLAKTTPSFASIIGHTVTMDDHLSTLPFLRFEVWGDKIFVRISEDLY</sequence>
<dbReference type="EMBL" id="JBEDUW010000002">
    <property type="protein sequence ID" value="KAK9943528.1"/>
    <property type="molecule type" value="Genomic_DNA"/>
</dbReference>
<accession>A0AAW1Y6L1</accession>
<comment type="caution">
    <text evidence="1">The sequence shown here is derived from an EMBL/GenBank/DDBJ whole genome shotgun (WGS) entry which is preliminary data.</text>
</comment>
<dbReference type="Proteomes" id="UP001457282">
    <property type="component" value="Unassembled WGS sequence"/>
</dbReference>
<name>A0AAW1Y6L1_RUBAR</name>